<feature type="region of interest" description="Disordered" evidence="6">
    <location>
        <begin position="1"/>
        <end position="25"/>
    </location>
</feature>
<feature type="transmembrane region" description="Helical" evidence="7">
    <location>
        <begin position="420"/>
        <end position="441"/>
    </location>
</feature>
<evidence type="ECO:0000256" key="5">
    <source>
        <dbReference type="ARBA" id="ARBA00023136"/>
    </source>
</evidence>
<feature type="domain" description="Copper resistance protein D" evidence="8">
    <location>
        <begin position="248"/>
        <end position="343"/>
    </location>
</feature>
<feature type="transmembrane region" description="Helical" evidence="7">
    <location>
        <begin position="620"/>
        <end position="641"/>
    </location>
</feature>
<sequence length="684" mass="71686">MSSTSTTAPVAPAPERADPRRTRRPWGPPAAAVAYLVLLVTLVVGGGRPEKPAAGLPDAGPVTGWGLPLARLLADGAAVATVGLLLAGAVLLANREGQLRGSAFLGVRLAGTAAAAWASAALVQTLLTLSDVFGQPPLEALSGSALHEFLTVLPQGRALVVQVALACLVAVLARFTTSVRGALLVLALAVGAVTPPLLTGHAAGAGNHMLAVSSLVVHVVAAVLWAGGLAALLWVWRRTTTGAPLVLAVPRYSRIAIWAAVAVGASGVVSAWLRLGSVEAVLSSQYGGLVLWKAAGFALLVAFGARMRLAVLPRLADSRDAFARLAAVEVLVMAGLVGLAVALARTPTPIPTDTAPATASLLRSILGFDPPPAPTPLRYLTEYQVDGFFLTFVILAGALYAVGVRTMHRRGDGWPVGRTVSWYAGLAVVLYCTCGGLAAYSHLLFSAHMMSHMVLSMVAPIFLVLGAPVTLALRTLPNGRTPEERGPRQALLAALHSRPVSFFTHPLVAGGIFVGSLFALYFTPLFGYLMGNHALGHTLMAAHFLAAGSLFFYVLVGIDPSPRKLPYLARIGVLFAAMPFHAFFSIAVMSTTSLLAADYYEELGDPYGRGLLDDQHLGGGLGWGLGEVPIAIVLIAVFVAWTRADEREARRTDRAADRASARGEEDELAAYNAWLRQMNERGKR</sequence>
<comment type="caution">
    <text evidence="9">The sequence shown here is derived from an EMBL/GenBank/DDBJ whole genome shotgun (WGS) entry which is preliminary data.</text>
</comment>
<feature type="transmembrane region" description="Helical" evidence="7">
    <location>
        <begin position="453"/>
        <end position="473"/>
    </location>
</feature>
<feature type="transmembrane region" description="Helical" evidence="7">
    <location>
        <begin position="156"/>
        <end position="175"/>
    </location>
</feature>
<dbReference type="InterPro" id="IPR032694">
    <property type="entry name" value="CopC/D"/>
</dbReference>
<feature type="transmembrane region" description="Helical" evidence="7">
    <location>
        <begin position="182"/>
        <end position="203"/>
    </location>
</feature>
<protein>
    <submittedName>
        <fullName evidence="9">Bifunctional copper resistance protein CopD/cytochrome c oxidase assembly protein</fullName>
    </submittedName>
</protein>
<feature type="transmembrane region" description="Helical" evidence="7">
    <location>
        <begin position="502"/>
        <end position="522"/>
    </location>
</feature>
<dbReference type="PANTHER" id="PTHR34820:SF4">
    <property type="entry name" value="INNER MEMBRANE PROTEIN YEBZ"/>
    <property type="match status" value="1"/>
</dbReference>
<evidence type="ECO:0000256" key="6">
    <source>
        <dbReference type="SAM" id="MobiDB-lite"/>
    </source>
</evidence>
<feature type="transmembrane region" description="Helical" evidence="7">
    <location>
        <begin position="285"/>
        <end position="305"/>
    </location>
</feature>
<gene>
    <name evidence="9" type="ORF">G9H71_03235</name>
</gene>
<dbReference type="Proteomes" id="UP000800981">
    <property type="component" value="Unassembled WGS sequence"/>
</dbReference>
<evidence type="ECO:0000256" key="7">
    <source>
        <dbReference type="SAM" id="Phobius"/>
    </source>
</evidence>
<dbReference type="Pfam" id="PF09678">
    <property type="entry name" value="Caa3_CtaG"/>
    <property type="match status" value="1"/>
</dbReference>
<evidence type="ECO:0000256" key="1">
    <source>
        <dbReference type="ARBA" id="ARBA00004651"/>
    </source>
</evidence>
<dbReference type="EMBL" id="JAANNP010000001">
    <property type="protein sequence ID" value="NHC12793.1"/>
    <property type="molecule type" value="Genomic_DNA"/>
</dbReference>
<dbReference type="PANTHER" id="PTHR34820">
    <property type="entry name" value="INNER MEMBRANE PROTEIN YEBZ"/>
    <property type="match status" value="1"/>
</dbReference>
<keyword evidence="10" id="KW-1185">Reference proteome</keyword>
<keyword evidence="2" id="KW-1003">Cell membrane</keyword>
<evidence type="ECO:0000256" key="4">
    <source>
        <dbReference type="ARBA" id="ARBA00022989"/>
    </source>
</evidence>
<dbReference type="InterPro" id="IPR019108">
    <property type="entry name" value="Caa3_assmbl_CtaG-rel"/>
</dbReference>
<accession>A0ABX0GPM9</accession>
<feature type="transmembrane region" description="Helical" evidence="7">
    <location>
        <begin position="325"/>
        <end position="344"/>
    </location>
</feature>
<evidence type="ECO:0000313" key="10">
    <source>
        <dbReference type="Proteomes" id="UP000800981"/>
    </source>
</evidence>
<feature type="transmembrane region" description="Helical" evidence="7">
    <location>
        <begin position="567"/>
        <end position="600"/>
    </location>
</feature>
<evidence type="ECO:0000256" key="3">
    <source>
        <dbReference type="ARBA" id="ARBA00022692"/>
    </source>
</evidence>
<name>A0ABX0GPM9_9ACTN</name>
<keyword evidence="4 7" id="KW-1133">Transmembrane helix</keyword>
<comment type="subcellular location">
    <subcellularLocation>
        <location evidence="1">Cell membrane</location>
        <topology evidence="1">Multi-pass membrane protein</topology>
    </subcellularLocation>
</comment>
<feature type="transmembrane region" description="Helical" evidence="7">
    <location>
        <begin position="534"/>
        <end position="555"/>
    </location>
</feature>
<keyword evidence="5 7" id="KW-0472">Membrane</keyword>
<reference evidence="9 10" key="1">
    <citation type="submission" date="2020-03" db="EMBL/GenBank/DDBJ databases">
        <title>Two novel Motilibacter sp.</title>
        <authorList>
            <person name="Liu S."/>
        </authorList>
    </citation>
    <scope>NUCLEOTIDE SEQUENCE [LARGE SCALE GENOMIC DNA]</scope>
    <source>
        <strain evidence="9 10">E257</strain>
    </source>
</reference>
<feature type="transmembrane region" description="Helical" evidence="7">
    <location>
        <begin position="387"/>
        <end position="408"/>
    </location>
</feature>
<dbReference type="InterPro" id="IPR008457">
    <property type="entry name" value="Cu-R_CopD_dom"/>
</dbReference>
<evidence type="ECO:0000256" key="2">
    <source>
        <dbReference type="ARBA" id="ARBA00022475"/>
    </source>
</evidence>
<dbReference type="RefSeq" id="WP_166277741.1">
    <property type="nucleotide sequence ID" value="NZ_JAANNP010000001.1"/>
</dbReference>
<feature type="transmembrane region" description="Helical" evidence="7">
    <location>
        <begin position="69"/>
        <end position="93"/>
    </location>
</feature>
<dbReference type="Pfam" id="PF05425">
    <property type="entry name" value="CopD"/>
    <property type="match status" value="1"/>
</dbReference>
<proteinExistence type="predicted"/>
<organism evidence="9 10">
    <name type="scientific">Motilibacter deserti</name>
    <dbReference type="NCBI Taxonomy" id="2714956"/>
    <lineage>
        <taxon>Bacteria</taxon>
        <taxon>Bacillati</taxon>
        <taxon>Actinomycetota</taxon>
        <taxon>Actinomycetes</taxon>
        <taxon>Motilibacterales</taxon>
        <taxon>Motilibacteraceae</taxon>
        <taxon>Motilibacter</taxon>
    </lineage>
</organism>
<evidence type="ECO:0000259" key="8">
    <source>
        <dbReference type="Pfam" id="PF05425"/>
    </source>
</evidence>
<feature type="transmembrane region" description="Helical" evidence="7">
    <location>
        <begin position="255"/>
        <end position="273"/>
    </location>
</feature>
<feature type="transmembrane region" description="Helical" evidence="7">
    <location>
        <begin position="30"/>
        <end position="49"/>
    </location>
</feature>
<feature type="transmembrane region" description="Helical" evidence="7">
    <location>
        <begin position="215"/>
        <end position="235"/>
    </location>
</feature>
<evidence type="ECO:0000313" key="9">
    <source>
        <dbReference type="EMBL" id="NHC12793.1"/>
    </source>
</evidence>
<feature type="transmembrane region" description="Helical" evidence="7">
    <location>
        <begin position="105"/>
        <end position="127"/>
    </location>
</feature>
<keyword evidence="3 7" id="KW-0812">Transmembrane</keyword>